<keyword evidence="3" id="KW-1185">Reference proteome</keyword>
<organism evidence="2 3">
    <name type="scientific">Haemonchus placei</name>
    <name type="common">Barber's pole worm</name>
    <dbReference type="NCBI Taxonomy" id="6290"/>
    <lineage>
        <taxon>Eukaryota</taxon>
        <taxon>Metazoa</taxon>
        <taxon>Ecdysozoa</taxon>
        <taxon>Nematoda</taxon>
        <taxon>Chromadorea</taxon>
        <taxon>Rhabditida</taxon>
        <taxon>Rhabditina</taxon>
        <taxon>Rhabditomorpha</taxon>
        <taxon>Strongyloidea</taxon>
        <taxon>Trichostrongylidae</taxon>
        <taxon>Haemonchus</taxon>
    </lineage>
</organism>
<dbReference type="Proteomes" id="UP000268014">
    <property type="component" value="Unassembled WGS sequence"/>
</dbReference>
<feature type="region of interest" description="Disordered" evidence="1">
    <location>
        <begin position="1"/>
        <end position="27"/>
    </location>
</feature>
<sequence>MPQMSQLSLLPQYDDVGDDGHLHHSGSQGSRLVQLVVMAHHCNSRGGDTSYSVLLKLHTVQRHNSMRNPCVSLCLDF</sequence>
<evidence type="ECO:0000256" key="1">
    <source>
        <dbReference type="SAM" id="MobiDB-lite"/>
    </source>
</evidence>
<reference evidence="2 3" key="1">
    <citation type="submission" date="2018-11" db="EMBL/GenBank/DDBJ databases">
        <authorList>
            <consortium name="Pathogen Informatics"/>
        </authorList>
    </citation>
    <scope>NUCLEOTIDE SEQUENCE [LARGE SCALE GENOMIC DNA]</scope>
    <source>
        <strain evidence="2 3">MHpl1</strain>
    </source>
</reference>
<dbReference type="EMBL" id="UZAF01020278">
    <property type="protein sequence ID" value="VDO68292.1"/>
    <property type="molecule type" value="Genomic_DNA"/>
</dbReference>
<accession>A0A3P8B8Q2</accession>
<gene>
    <name evidence="2" type="ORF">HPLM_LOCUS18003</name>
</gene>
<name>A0A3P8B8Q2_HAEPC</name>
<evidence type="ECO:0000313" key="2">
    <source>
        <dbReference type="EMBL" id="VDO68292.1"/>
    </source>
</evidence>
<protein>
    <submittedName>
        <fullName evidence="2">Uncharacterized protein</fullName>
    </submittedName>
</protein>
<proteinExistence type="predicted"/>
<dbReference type="AlphaFoldDB" id="A0A3P8B8Q2"/>
<evidence type="ECO:0000313" key="3">
    <source>
        <dbReference type="Proteomes" id="UP000268014"/>
    </source>
</evidence>